<protein>
    <submittedName>
        <fullName evidence="2">Carboxymuconolactone decarboxylase</fullName>
    </submittedName>
</protein>
<dbReference type="Gene3D" id="1.20.1290.10">
    <property type="entry name" value="AhpD-like"/>
    <property type="match status" value="1"/>
</dbReference>
<reference evidence="2 3" key="1">
    <citation type="submission" date="2017-09" db="EMBL/GenBank/DDBJ databases">
        <title>Large-scale bioinformatics analysis of Bacillus genomes uncovers conserved roles of natural products in bacterial physiology.</title>
        <authorList>
            <consortium name="Agbiome Team Llc"/>
            <person name="Bleich R.M."/>
            <person name="Grubbs K.J."/>
            <person name="Santa Maria K.C."/>
            <person name="Allen S.E."/>
            <person name="Farag S."/>
            <person name="Shank E.A."/>
            <person name="Bowers A."/>
        </authorList>
    </citation>
    <scope>NUCLEOTIDE SEQUENCE [LARGE SCALE GENOMIC DNA]</scope>
    <source>
        <strain evidence="2 3">AFS022681</strain>
    </source>
</reference>
<dbReference type="GO" id="GO:0051920">
    <property type="term" value="F:peroxiredoxin activity"/>
    <property type="evidence" value="ECO:0007669"/>
    <property type="project" value="InterPro"/>
</dbReference>
<sequence length="107" mass="12334">MMNESIEYCIQKKMREMAPAFAHYSEEILFEEVWRDDTLTLRERSLCTVSVLISLGHTEQLPFHLQLAKQNGIAENEMIALITHMAFYVDWPKAVGALNIAMNEMEG</sequence>
<dbReference type="PANTHER" id="PTHR33570:SF9">
    <property type="entry name" value="BLL4600 PROTEIN"/>
    <property type="match status" value="1"/>
</dbReference>
<accession>A0A2A9A1Y3</accession>
<dbReference type="Proteomes" id="UP000220032">
    <property type="component" value="Unassembled WGS sequence"/>
</dbReference>
<dbReference type="Pfam" id="PF02627">
    <property type="entry name" value="CMD"/>
    <property type="match status" value="1"/>
</dbReference>
<feature type="domain" description="Carboxymuconolactone decarboxylase-like" evidence="1">
    <location>
        <begin position="19"/>
        <end position="101"/>
    </location>
</feature>
<dbReference type="RefSeq" id="WP_098342768.1">
    <property type="nucleotide sequence ID" value="NZ_NTRR01000022.1"/>
</dbReference>
<name>A0A2A9A1Y3_BACCE</name>
<dbReference type="SUPFAM" id="SSF69118">
    <property type="entry name" value="AhpD-like"/>
    <property type="match status" value="1"/>
</dbReference>
<proteinExistence type="predicted"/>
<evidence type="ECO:0000313" key="3">
    <source>
        <dbReference type="Proteomes" id="UP000220032"/>
    </source>
</evidence>
<dbReference type="PANTHER" id="PTHR33570">
    <property type="entry name" value="4-CARBOXYMUCONOLACTONE DECARBOXYLASE FAMILY PROTEIN"/>
    <property type="match status" value="1"/>
</dbReference>
<organism evidence="2 3">
    <name type="scientific">Bacillus cereus</name>
    <dbReference type="NCBI Taxonomy" id="1396"/>
    <lineage>
        <taxon>Bacteria</taxon>
        <taxon>Bacillati</taxon>
        <taxon>Bacillota</taxon>
        <taxon>Bacilli</taxon>
        <taxon>Bacillales</taxon>
        <taxon>Bacillaceae</taxon>
        <taxon>Bacillus</taxon>
        <taxon>Bacillus cereus group</taxon>
    </lineage>
</organism>
<comment type="caution">
    <text evidence="2">The sequence shown here is derived from an EMBL/GenBank/DDBJ whole genome shotgun (WGS) entry which is preliminary data.</text>
</comment>
<gene>
    <name evidence="2" type="ORF">CN307_13890</name>
</gene>
<dbReference type="InterPro" id="IPR003779">
    <property type="entry name" value="CMD-like"/>
</dbReference>
<dbReference type="EMBL" id="NTRR01000022">
    <property type="protein sequence ID" value="PFE14649.1"/>
    <property type="molecule type" value="Genomic_DNA"/>
</dbReference>
<dbReference type="InterPro" id="IPR029032">
    <property type="entry name" value="AhpD-like"/>
</dbReference>
<dbReference type="AlphaFoldDB" id="A0A2A9A1Y3"/>
<evidence type="ECO:0000259" key="1">
    <source>
        <dbReference type="Pfam" id="PF02627"/>
    </source>
</evidence>
<evidence type="ECO:0000313" key="2">
    <source>
        <dbReference type="EMBL" id="PFE14649.1"/>
    </source>
</evidence>
<dbReference type="InterPro" id="IPR052512">
    <property type="entry name" value="4CMD/NDH-1_regulator"/>
</dbReference>